<dbReference type="InterPro" id="IPR001680">
    <property type="entry name" value="WD40_rpt"/>
</dbReference>
<keyword evidence="2 7" id="KW-0853">WD repeat</keyword>
<dbReference type="InterPro" id="IPR056532">
    <property type="entry name" value="KIF21A/B_hel_2"/>
</dbReference>
<dbReference type="InterPro" id="IPR036322">
    <property type="entry name" value="WD40_repeat_dom_sf"/>
</dbReference>
<feature type="compositionally biased region" description="Low complexity" evidence="8">
    <location>
        <begin position="294"/>
        <end position="316"/>
    </location>
</feature>
<organism evidence="10 11">
    <name type="scientific">Caenorhabditis auriculariae</name>
    <dbReference type="NCBI Taxonomy" id="2777116"/>
    <lineage>
        <taxon>Eukaryota</taxon>
        <taxon>Metazoa</taxon>
        <taxon>Ecdysozoa</taxon>
        <taxon>Nematoda</taxon>
        <taxon>Chromadorea</taxon>
        <taxon>Rhabditida</taxon>
        <taxon>Rhabditina</taxon>
        <taxon>Rhabditomorpha</taxon>
        <taxon>Rhabditoidea</taxon>
        <taxon>Rhabditidae</taxon>
        <taxon>Peloderinae</taxon>
        <taxon>Caenorhabditis</taxon>
    </lineage>
</organism>
<feature type="compositionally biased region" description="Basic residues" evidence="8">
    <location>
        <begin position="12"/>
        <end position="21"/>
    </location>
</feature>
<dbReference type="Proteomes" id="UP000835052">
    <property type="component" value="Unassembled WGS sequence"/>
</dbReference>
<evidence type="ECO:0000313" key="11">
    <source>
        <dbReference type="Proteomes" id="UP000835052"/>
    </source>
</evidence>
<dbReference type="Pfam" id="PF00400">
    <property type="entry name" value="WD40"/>
    <property type="match status" value="2"/>
</dbReference>
<feature type="repeat" description="WD" evidence="7">
    <location>
        <begin position="659"/>
        <end position="689"/>
    </location>
</feature>
<keyword evidence="11" id="KW-1185">Reference proteome</keyword>
<feature type="region of interest" description="Disordered" evidence="8">
    <location>
        <begin position="294"/>
        <end position="324"/>
    </location>
</feature>
<dbReference type="Pfam" id="PF23203">
    <property type="entry name" value="KIF21A"/>
    <property type="match status" value="1"/>
</dbReference>
<accession>A0A8S1HWW8</accession>
<evidence type="ECO:0000256" key="2">
    <source>
        <dbReference type="ARBA" id="ARBA00022574"/>
    </source>
</evidence>
<dbReference type="Gene3D" id="2.130.10.10">
    <property type="entry name" value="YVTN repeat-like/Quinoprotein amine dehydrogenase"/>
    <property type="match status" value="2"/>
</dbReference>
<feature type="compositionally biased region" description="Polar residues" evidence="8">
    <location>
        <begin position="133"/>
        <end position="143"/>
    </location>
</feature>
<evidence type="ECO:0000256" key="3">
    <source>
        <dbReference type="ARBA" id="ARBA00022701"/>
    </source>
</evidence>
<evidence type="ECO:0000256" key="4">
    <source>
        <dbReference type="ARBA" id="ARBA00022737"/>
    </source>
</evidence>
<dbReference type="PROSITE" id="PS50294">
    <property type="entry name" value="WD_REPEATS_REGION"/>
    <property type="match status" value="2"/>
</dbReference>
<dbReference type="PROSITE" id="PS00678">
    <property type="entry name" value="WD_REPEATS_1"/>
    <property type="match status" value="1"/>
</dbReference>
<dbReference type="PANTHER" id="PTHR19848:SF8">
    <property type="entry name" value="F-BOX AND WD REPEAT DOMAIN CONTAINING 7"/>
    <property type="match status" value="1"/>
</dbReference>
<comment type="caution">
    <text evidence="10">The sequence shown here is derived from an EMBL/GenBank/DDBJ whole genome shotgun (WGS) entry which is preliminary data.</text>
</comment>
<dbReference type="EMBL" id="CAJGYM010000223">
    <property type="protein sequence ID" value="CAD6199987.1"/>
    <property type="molecule type" value="Genomic_DNA"/>
</dbReference>
<feature type="region of interest" description="Disordered" evidence="8">
    <location>
        <begin position="1"/>
        <end position="21"/>
    </location>
</feature>
<dbReference type="GO" id="GO:0005874">
    <property type="term" value="C:microtubule"/>
    <property type="evidence" value="ECO:0007669"/>
    <property type="project" value="UniProtKB-KW"/>
</dbReference>
<evidence type="ECO:0000313" key="10">
    <source>
        <dbReference type="EMBL" id="CAD6199987.1"/>
    </source>
</evidence>
<dbReference type="PROSITE" id="PS50082">
    <property type="entry name" value="WD_REPEATS_2"/>
    <property type="match status" value="3"/>
</dbReference>
<feature type="repeat" description="WD" evidence="7">
    <location>
        <begin position="369"/>
        <end position="408"/>
    </location>
</feature>
<feature type="domain" description="KIF21A/B second helical" evidence="9">
    <location>
        <begin position="32"/>
        <end position="90"/>
    </location>
</feature>
<evidence type="ECO:0000256" key="1">
    <source>
        <dbReference type="ARBA" id="ARBA00022490"/>
    </source>
</evidence>
<keyword evidence="1" id="KW-0963">Cytoplasm</keyword>
<gene>
    <name evidence="10" type="ORF">CAUJ_LOCUS15886</name>
</gene>
<dbReference type="InterPro" id="IPR015943">
    <property type="entry name" value="WD40/YVTN_repeat-like_dom_sf"/>
</dbReference>
<dbReference type="AlphaFoldDB" id="A0A8S1HWW8"/>
<name>A0A8S1HWW8_9PELO</name>
<protein>
    <recommendedName>
        <fullName evidence="9">KIF21A/B second helical domain-containing protein</fullName>
    </recommendedName>
</protein>
<dbReference type="SMART" id="SM00320">
    <property type="entry name" value="WD40"/>
    <property type="match status" value="6"/>
</dbReference>
<keyword evidence="4" id="KW-0677">Repeat</keyword>
<evidence type="ECO:0000259" key="9">
    <source>
        <dbReference type="Pfam" id="PF23203"/>
    </source>
</evidence>
<dbReference type="PANTHER" id="PTHR19848">
    <property type="entry name" value="WD40 REPEAT PROTEIN"/>
    <property type="match status" value="1"/>
</dbReference>
<evidence type="ECO:0000256" key="7">
    <source>
        <dbReference type="PROSITE-ProRule" id="PRU00221"/>
    </source>
</evidence>
<proteinExistence type="predicted"/>
<feature type="region of interest" description="Disordered" evidence="8">
    <location>
        <begin position="199"/>
        <end position="260"/>
    </location>
</feature>
<keyword evidence="3" id="KW-0493">Microtubule</keyword>
<keyword evidence="6" id="KW-0505">Motor protein</keyword>
<evidence type="ECO:0000256" key="6">
    <source>
        <dbReference type="ARBA" id="ARBA00023175"/>
    </source>
</evidence>
<reference evidence="10" key="1">
    <citation type="submission" date="2020-10" db="EMBL/GenBank/DDBJ databases">
        <authorList>
            <person name="Kikuchi T."/>
        </authorList>
    </citation>
    <scope>NUCLEOTIDE SEQUENCE</scope>
    <source>
        <strain evidence="10">NKZ352</strain>
    </source>
</reference>
<feature type="repeat" description="WD" evidence="7">
    <location>
        <begin position="611"/>
        <end position="654"/>
    </location>
</feature>
<dbReference type="OrthoDB" id="3176171at2759"/>
<dbReference type="InterPro" id="IPR019775">
    <property type="entry name" value="WD40_repeat_CS"/>
</dbReference>
<evidence type="ECO:0000256" key="5">
    <source>
        <dbReference type="ARBA" id="ARBA00023054"/>
    </source>
</evidence>
<dbReference type="SUPFAM" id="SSF50978">
    <property type="entry name" value="WD40 repeat-like"/>
    <property type="match status" value="1"/>
</dbReference>
<dbReference type="CDD" id="cd00200">
    <property type="entry name" value="WD40"/>
    <property type="match status" value="1"/>
</dbReference>
<evidence type="ECO:0000256" key="8">
    <source>
        <dbReference type="SAM" id="MobiDB-lite"/>
    </source>
</evidence>
<keyword evidence="5" id="KW-0175">Coiled coil</keyword>
<sequence length="696" mass="76439">MTGASAGWHEPRAHHQASRKRINRVFTDGSDQTEDEFTKQSVDKLFDGCETLTEAKYLMQHLFDLCLEKASNAAKTHAENKESAARIQQLEQQSFINEQLLTTVIEDKNLAQDIEGLILSSDSLRRKSRSPSQSSARGGSVSPSLIEEAQQLHTYKVRRHTATADELLYPQEIVETPQSTDDVADSTLSAEEKKKRKFLLTSKPSTSASTSKTLEFCQAPPPPTQPTQAFVRNTKLRSTVAGLPPKRPTPNVVTPARRGGLSRLLSTSRLPAVSEDATNSQLLSASWSSRPTSLALSSSSTSTATPSSSPSSSQSRDANGNPAKSVFARISPSWDSDTSAALIMNRKQSRIVAVKNGMSGRIISRTHTLEGHSKGVLSVASAGKYLVTGSKDRTAKLWDLEKGQEIRTLGVHPNNVHLVRFVPKSHFVLTISMYQVRVWDYRTPECVCVKVLNSSGQTNDEDTAPPTPRQNTIPFLETMISAADVEPTGRLLFTSFSGDVRIWNLDRWASFGRLTSATHSPKSEVSCLSTTINSAGNIVAYTGSRDHYVKTYEVTSLGGEGVYDASVEYNPPHYDNVTCVHPMGGHLFTASKDLNIMKFSLVDNKRDHLELRAHQQYIQSLASFGPKGNEYLVSACKEGTMKFWDVASSQRMRLVEDYPKAHSDSINEICSTPSMLFTASGDGTVGFWKSNIVDNL</sequence>
<feature type="compositionally biased region" description="Low complexity" evidence="8">
    <location>
        <begin position="201"/>
        <end position="213"/>
    </location>
</feature>
<feature type="region of interest" description="Disordered" evidence="8">
    <location>
        <begin position="123"/>
        <end position="144"/>
    </location>
</feature>